<dbReference type="AlphaFoldDB" id="A0A5M9J8C2"/>
<reference evidence="1 2" key="1">
    <citation type="submission" date="2019-06" db="EMBL/GenBank/DDBJ databases">
        <title>Genome Sequence of the Brown Rot Fungal Pathogen Monilinia fructicola.</title>
        <authorList>
            <person name="De Miccolis Angelini R.M."/>
            <person name="Landi L."/>
            <person name="Abate D."/>
            <person name="Pollastro S."/>
            <person name="Romanazzi G."/>
            <person name="Faretra F."/>
        </authorList>
    </citation>
    <scope>NUCLEOTIDE SEQUENCE [LARGE SCALE GENOMIC DNA]</scope>
    <source>
        <strain evidence="1 2">Mfrc123</strain>
    </source>
</reference>
<proteinExistence type="predicted"/>
<gene>
    <name evidence="1" type="ORF">EYC84_012069</name>
</gene>
<comment type="caution">
    <text evidence="1">The sequence shown here is derived from an EMBL/GenBank/DDBJ whole genome shotgun (WGS) entry which is preliminary data.</text>
</comment>
<accession>A0A5M9J8C2</accession>
<name>A0A5M9J8C2_MONFR</name>
<dbReference type="EMBL" id="VICG01000016">
    <property type="protein sequence ID" value="KAA8564082.1"/>
    <property type="molecule type" value="Genomic_DNA"/>
</dbReference>
<keyword evidence="2" id="KW-1185">Reference proteome</keyword>
<protein>
    <submittedName>
        <fullName evidence="1">Uncharacterized protein</fullName>
    </submittedName>
</protein>
<dbReference type="Proteomes" id="UP000322873">
    <property type="component" value="Unassembled WGS sequence"/>
</dbReference>
<sequence length="117" mass="13603">MPINQYLCFVACKRKLFNLQYYKASTVVIGRFEQKHKLIVKLMAGGLIEVVVSHGGPHFDVELTHPLGAIRRLNIIICFRHKRTKVEARYGFIFLYSVSSNIDIDHAMRCFSFVYHK</sequence>
<evidence type="ECO:0000313" key="2">
    <source>
        <dbReference type="Proteomes" id="UP000322873"/>
    </source>
</evidence>
<evidence type="ECO:0000313" key="1">
    <source>
        <dbReference type="EMBL" id="KAA8564082.1"/>
    </source>
</evidence>
<organism evidence="1 2">
    <name type="scientific">Monilinia fructicola</name>
    <name type="common">Brown rot fungus</name>
    <name type="synonym">Ciboria fructicola</name>
    <dbReference type="NCBI Taxonomy" id="38448"/>
    <lineage>
        <taxon>Eukaryota</taxon>
        <taxon>Fungi</taxon>
        <taxon>Dikarya</taxon>
        <taxon>Ascomycota</taxon>
        <taxon>Pezizomycotina</taxon>
        <taxon>Leotiomycetes</taxon>
        <taxon>Helotiales</taxon>
        <taxon>Sclerotiniaceae</taxon>
        <taxon>Monilinia</taxon>
    </lineage>
</organism>